<dbReference type="Proteomes" id="UP000076925">
    <property type="component" value="Unassembled WGS sequence"/>
</dbReference>
<evidence type="ECO:0000313" key="2">
    <source>
        <dbReference type="Proteomes" id="UP000076925"/>
    </source>
</evidence>
<dbReference type="PANTHER" id="PTHR14136">
    <property type="entry name" value="BTB_POZ DOMAIN-CONTAINING PROTEIN KCTD9"/>
    <property type="match status" value="1"/>
</dbReference>
<dbReference type="EMBL" id="ANNX02000051">
    <property type="protein sequence ID" value="KYC35381.1"/>
    <property type="molecule type" value="Genomic_DNA"/>
</dbReference>
<dbReference type="STRING" id="128403.WA1_06025"/>
<dbReference type="InterPro" id="IPR001646">
    <property type="entry name" value="5peptide_repeat"/>
</dbReference>
<sequence length="120" mass="12914">MRGTTYKEEQLIRSIYTETTKFPDGNAPKGAYLIKPGVNLSGKDLRGVNLNNANLVGVNLTGANLAGATLTNANLTNAQLKDANLDNTNLENANLGNVKNLCSAKMLDEKIAQLYCENEN</sequence>
<dbReference type="InterPro" id="IPR051082">
    <property type="entry name" value="Pentapeptide-BTB/POZ_domain"/>
</dbReference>
<keyword evidence="2" id="KW-1185">Reference proteome</keyword>
<evidence type="ECO:0000313" key="1">
    <source>
        <dbReference type="EMBL" id="KYC35381.1"/>
    </source>
</evidence>
<organism evidence="1 2">
    <name type="scientific">Scytonema hofmannii PCC 7110</name>
    <dbReference type="NCBI Taxonomy" id="128403"/>
    <lineage>
        <taxon>Bacteria</taxon>
        <taxon>Bacillati</taxon>
        <taxon>Cyanobacteriota</taxon>
        <taxon>Cyanophyceae</taxon>
        <taxon>Nostocales</taxon>
        <taxon>Scytonemataceae</taxon>
        <taxon>Scytonema</taxon>
    </lineage>
</organism>
<dbReference type="RefSeq" id="WP_017748103.1">
    <property type="nucleotide sequence ID" value="NZ_KQ976354.1"/>
</dbReference>
<dbReference type="Pfam" id="PF00805">
    <property type="entry name" value="Pentapeptide"/>
    <property type="match status" value="1"/>
</dbReference>
<comment type="caution">
    <text evidence="1">The sequence shown here is derived from an EMBL/GenBank/DDBJ whole genome shotgun (WGS) entry which is preliminary data.</text>
</comment>
<accession>A0A139WSH2</accession>
<gene>
    <name evidence="1" type="ORF">WA1_06025</name>
</gene>
<reference evidence="1 2" key="1">
    <citation type="journal article" date="2013" name="Genome Biol. Evol.">
        <title>Genomes of Stigonematalean cyanobacteria (subsection V) and the evolution of oxygenic photosynthesis from prokaryotes to plastids.</title>
        <authorList>
            <person name="Dagan T."/>
            <person name="Roettger M."/>
            <person name="Stucken K."/>
            <person name="Landan G."/>
            <person name="Koch R."/>
            <person name="Major P."/>
            <person name="Gould S.B."/>
            <person name="Goremykin V.V."/>
            <person name="Rippka R."/>
            <person name="Tandeau de Marsac N."/>
            <person name="Gugger M."/>
            <person name="Lockhart P.J."/>
            <person name="Allen J.F."/>
            <person name="Brune I."/>
            <person name="Maus I."/>
            <person name="Puhler A."/>
            <person name="Martin W.F."/>
        </authorList>
    </citation>
    <scope>NUCLEOTIDE SEQUENCE [LARGE SCALE GENOMIC DNA]</scope>
    <source>
        <strain evidence="1 2">PCC 7110</strain>
    </source>
</reference>
<dbReference type="SUPFAM" id="SSF141571">
    <property type="entry name" value="Pentapeptide repeat-like"/>
    <property type="match status" value="1"/>
</dbReference>
<protein>
    <recommendedName>
        <fullName evidence="3">Low-complexity protein</fullName>
    </recommendedName>
</protein>
<dbReference type="Gene3D" id="2.160.20.80">
    <property type="entry name" value="E3 ubiquitin-protein ligase SopA"/>
    <property type="match status" value="1"/>
</dbReference>
<evidence type="ECO:0008006" key="3">
    <source>
        <dbReference type="Google" id="ProtNLM"/>
    </source>
</evidence>
<dbReference type="AlphaFoldDB" id="A0A139WSH2"/>
<proteinExistence type="predicted"/>
<name>A0A139WSH2_9CYAN</name>
<dbReference type="PANTHER" id="PTHR14136:SF17">
    <property type="entry name" value="BTB_POZ DOMAIN-CONTAINING PROTEIN KCTD9"/>
    <property type="match status" value="1"/>
</dbReference>